<protein>
    <recommendedName>
        <fullName evidence="6">Ubiquitin-like domain-containing protein</fullName>
    </recommendedName>
</protein>
<organism evidence="7 8">
    <name type="scientific">Saitoella complicata (strain BCRC 22490 / CBS 7301 / JCM 7358 / NBRC 10748 / NRRL Y-17804)</name>
    <dbReference type="NCBI Taxonomy" id="698492"/>
    <lineage>
        <taxon>Eukaryota</taxon>
        <taxon>Fungi</taxon>
        <taxon>Dikarya</taxon>
        <taxon>Ascomycota</taxon>
        <taxon>Taphrinomycotina</taxon>
        <taxon>Taphrinomycotina incertae sedis</taxon>
        <taxon>Saitoella</taxon>
    </lineage>
</organism>
<sequence length="294" mass="31425">MSGCMGPDAGGDPAVCQPVNQNTIPPSTIPMDSGEGSSNPTDRKVYIKVTSPTTPCPSDHIFTVDASLTILDLKHEITRIIDAGATVDRQKLIFGGRVLDERWVLGDVIKAYTPETKATVHLVVTPSPTASTTTAATPAPHQTTSEPSQPTPSHAPPPQPPTLPTTIASSIPGIPDGTPISIETTPHTYRYILLNGAPYLLQLPPRTPNVIPVVGPDGSSYLLLSPAATEAVESGFVRLGRRLRGLGMRGLGREAAWRRLRIHAGQVWLVLRLGFMLALFSQGAGWGKRGFWRI</sequence>
<dbReference type="AlphaFoldDB" id="A0A0E9NJT2"/>
<dbReference type="SUPFAM" id="SSF54236">
    <property type="entry name" value="Ubiquitin-like"/>
    <property type="match status" value="1"/>
</dbReference>
<keyword evidence="3" id="KW-1133">Transmembrane helix</keyword>
<evidence type="ECO:0000256" key="3">
    <source>
        <dbReference type="ARBA" id="ARBA00022989"/>
    </source>
</evidence>
<comment type="caution">
    <text evidence="7">The sequence shown here is derived from an EMBL/GenBank/DDBJ whole genome shotgun (WGS) entry which is preliminary data.</text>
</comment>
<evidence type="ECO:0000256" key="2">
    <source>
        <dbReference type="ARBA" id="ARBA00022692"/>
    </source>
</evidence>
<feature type="domain" description="Ubiquitin-like" evidence="6">
    <location>
        <begin position="43"/>
        <end position="125"/>
    </location>
</feature>
<feature type="compositionally biased region" description="Low complexity" evidence="5">
    <location>
        <begin position="128"/>
        <end position="148"/>
    </location>
</feature>
<feature type="region of interest" description="Disordered" evidence="5">
    <location>
        <begin position="128"/>
        <end position="179"/>
    </location>
</feature>
<evidence type="ECO:0000256" key="5">
    <source>
        <dbReference type="SAM" id="MobiDB-lite"/>
    </source>
</evidence>
<dbReference type="SMART" id="SM00213">
    <property type="entry name" value="UBQ"/>
    <property type="match status" value="1"/>
</dbReference>
<reference evidence="7 8" key="2">
    <citation type="journal article" date="2014" name="J. Gen. Appl. Microbiol.">
        <title>The early diverging ascomycetous budding yeast Saitoella complicata has three histone deacetylases belonging to the Clr6, Hos2, and Rpd3 lineages.</title>
        <authorList>
            <person name="Nishida H."/>
            <person name="Matsumoto T."/>
            <person name="Kondo S."/>
            <person name="Hamamoto M."/>
            <person name="Yoshikawa H."/>
        </authorList>
    </citation>
    <scope>NUCLEOTIDE SEQUENCE [LARGE SCALE GENOMIC DNA]</scope>
    <source>
        <strain evidence="7 8">NRRL Y-17804</strain>
    </source>
</reference>
<dbReference type="InterPro" id="IPR029071">
    <property type="entry name" value="Ubiquitin-like_domsf"/>
</dbReference>
<dbReference type="EMBL" id="BACD03000029">
    <property type="protein sequence ID" value="GAO50104.1"/>
    <property type="molecule type" value="Genomic_DNA"/>
</dbReference>
<keyword evidence="8" id="KW-1185">Reference proteome</keyword>
<keyword evidence="2" id="KW-0812">Transmembrane</keyword>
<evidence type="ECO:0000256" key="4">
    <source>
        <dbReference type="ARBA" id="ARBA00023136"/>
    </source>
</evidence>
<dbReference type="GO" id="GO:0016020">
    <property type="term" value="C:membrane"/>
    <property type="evidence" value="ECO:0007669"/>
    <property type="project" value="UniProtKB-SubCell"/>
</dbReference>
<dbReference type="Pfam" id="PF00240">
    <property type="entry name" value="ubiquitin"/>
    <property type="match status" value="1"/>
</dbReference>
<gene>
    <name evidence="7" type="ORF">G7K_4239-t1</name>
</gene>
<dbReference type="STRING" id="698492.A0A0E9NJT2"/>
<evidence type="ECO:0000313" key="8">
    <source>
        <dbReference type="Proteomes" id="UP000033140"/>
    </source>
</evidence>
<accession>A0A0E9NJT2</accession>
<evidence type="ECO:0000313" key="7">
    <source>
        <dbReference type="EMBL" id="GAO50104.1"/>
    </source>
</evidence>
<evidence type="ECO:0000256" key="1">
    <source>
        <dbReference type="ARBA" id="ARBA00004370"/>
    </source>
</evidence>
<keyword evidence="4" id="KW-0472">Membrane</keyword>
<dbReference type="GO" id="GO:0030968">
    <property type="term" value="P:endoplasmic reticulum unfolded protein response"/>
    <property type="evidence" value="ECO:0007669"/>
    <property type="project" value="TreeGrafter"/>
</dbReference>
<dbReference type="PANTHER" id="PTHR12943">
    <property type="entry name" value="HOMOCYSTEINE-RESPONSIVE ENDOPLASMIC RETICULUM-RESIDENT UNIQUITIN-LIKE DOMAIN HERPUD PROTEIN FAMILY MEMBER"/>
    <property type="match status" value="1"/>
</dbReference>
<proteinExistence type="predicted"/>
<dbReference type="InterPro" id="IPR039751">
    <property type="entry name" value="HERPUD1/2"/>
</dbReference>
<dbReference type="InterPro" id="IPR000626">
    <property type="entry name" value="Ubiquitin-like_dom"/>
</dbReference>
<feature type="region of interest" description="Disordered" evidence="5">
    <location>
        <begin position="1"/>
        <end position="41"/>
    </location>
</feature>
<reference evidence="7 8" key="3">
    <citation type="journal article" date="2015" name="Genome Announc.">
        <title>Draft Genome Sequence of the Archiascomycetous Yeast Saitoella complicata.</title>
        <authorList>
            <person name="Yamauchi K."/>
            <person name="Kondo S."/>
            <person name="Hamamoto M."/>
            <person name="Takahashi Y."/>
            <person name="Ogura Y."/>
            <person name="Hayashi T."/>
            <person name="Nishida H."/>
        </authorList>
    </citation>
    <scope>NUCLEOTIDE SEQUENCE [LARGE SCALE GENOMIC DNA]</scope>
    <source>
        <strain evidence="7 8">NRRL Y-17804</strain>
    </source>
</reference>
<reference evidence="7 8" key="1">
    <citation type="journal article" date="2011" name="J. Gen. Appl. Microbiol.">
        <title>Draft genome sequencing of the enigmatic yeast Saitoella complicata.</title>
        <authorList>
            <person name="Nishida H."/>
            <person name="Hamamoto M."/>
            <person name="Sugiyama J."/>
        </authorList>
    </citation>
    <scope>NUCLEOTIDE SEQUENCE [LARGE SCALE GENOMIC DNA]</scope>
    <source>
        <strain evidence="7 8">NRRL Y-17804</strain>
    </source>
</reference>
<evidence type="ECO:0000259" key="6">
    <source>
        <dbReference type="PROSITE" id="PS50053"/>
    </source>
</evidence>
<feature type="compositionally biased region" description="Pro residues" evidence="5">
    <location>
        <begin position="149"/>
        <end position="163"/>
    </location>
</feature>
<dbReference type="Gene3D" id="3.10.20.90">
    <property type="entry name" value="Phosphatidylinositol 3-kinase Catalytic Subunit, Chain A, domain 1"/>
    <property type="match status" value="1"/>
</dbReference>
<dbReference type="PROSITE" id="PS50053">
    <property type="entry name" value="UBIQUITIN_2"/>
    <property type="match status" value="1"/>
</dbReference>
<dbReference type="Proteomes" id="UP000033140">
    <property type="component" value="Unassembled WGS sequence"/>
</dbReference>
<name>A0A0E9NJT2_SAICN</name>
<dbReference type="PANTHER" id="PTHR12943:SF27">
    <property type="entry name" value="HOMOCYSTEINE-INDUCED ENDOPLASMIC RETICULUM PROTEIN, ISOFORM A"/>
    <property type="match status" value="1"/>
</dbReference>
<comment type="subcellular location">
    <subcellularLocation>
        <location evidence="1">Membrane</location>
    </subcellularLocation>
</comment>